<reference evidence="3" key="1">
    <citation type="submission" date="2016-12" db="EMBL/GenBank/DDBJ databases">
        <authorList>
            <person name="Jung M.Y."/>
            <person name="Lee S.H."/>
        </authorList>
    </citation>
    <scope>NUCLEOTIDE SEQUENCE [LARGE SCALE GENOMIC DNA]</scope>
    <source>
        <strain evidence="3">WiKim39</strain>
    </source>
</reference>
<keyword evidence="1" id="KW-0472">Membrane</keyword>
<dbReference type="STRING" id="1847728.BTM29_03370"/>
<gene>
    <name evidence="2" type="ORF">BTM29_03370</name>
</gene>
<proteinExistence type="predicted"/>
<organism evidence="2 3">
    <name type="scientific">Companilactobacillus allii</name>
    <dbReference type="NCBI Taxonomy" id="1847728"/>
    <lineage>
        <taxon>Bacteria</taxon>
        <taxon>Bacillati</taxon>
        <taxon>Bacillota</taxon>
        <taxon>Bacilli</taxon>
        <taxon>Lactobacillales</taxon>
        <taxon>Lactobacillaceae</taxon>
        <taxon>Companilactobacillus</taxon>
    </lineage>
</organism>
<protein>
    <recommendedName>
        <fullName evidence="4">Immunity protein</fullName>
    </recommendedName>
</protein>
<evidence type="ECO:0000313" key="3">
    <source>
        <dbReference type="Proteomes" id="UP000187499"/>
    </source>
</evidence>
<dbReference type="Proteomes" id="UP000187499">
    <property type="component" value="Chromosome"/>
</dbReference>
<keyword evidence="3" id="KW-1185">Reference proteome</keyword>
<name>A0A1P8Q199_9LACO</name>
<accession>A0A1P8Q199</accession>
<dbReference type="RefSeq" id="WP_076614158.1">
    <property type="nucleotide sequence ID" value="NZ_CP019323.1"/>
</dbReference>
<feature type="transmembrane region" description="Helical" evidence="1">
    <location>
        <begin position="41"/>
        <end position="67"/>
    </location>
</feature>
<evidence type="ECO:0008006" key="4">
    <source>
        <dbReference type="Google" id="ProtNLM"/>
    </source>
</evidence>
<keyword evidence="1" id="KW-1133">Transmembrane helix</keyword>
<dbReference type="AlphaFoldDB" id="A0A1P8Q199"/>
<evidence type="ECO:0000256" key="1">
    <source>
        <dbReference type="SAM" id="Phobius"/>
    </source>
</evidence>
<dbReference type="KEGG" id="lalw:BTM29_03370"/>
<keyword evidence="1" id="KW-0812">Transmembrane</keyword>
<dbReference type="EMBL" id="CP019323">
    <property type="protein sequence ID" value="APX71654.1"/>
    <property type="molecule type" value="Genomic_DNA"/>
</dbReference>
<dbReference type="OrthoDB" id="2329285at2"/>
<evidence type="ECO:0000313" key="2">
    <source>
        <dbReference type="EMBL" id="APX71654.1"/>
    </source>
</evidence>
<sequence length="69" mass="7908">MKIIMYVVGILVILLGIYQIHSSIKYLSNLKTNGGKDTSPFILYAIYSSFLIGGFMMFFGFGTMFFFNW</sequence>